<dbReference type="AlphaFoldDB" id="B5YN34"/>
<gene>
    <name evidence="1" type="ORF">THAPS_7006</name>
</gene>
<dbReference type="EMBL" id="CP001160">
    <property type="protein sequence ID" value="ACI64912.1"/>
    <property type="molecule type" value="Genomic_DNA"/>
</dbReference>
<keyword evidence="2" id="KW-1185">Reference proteome</keyword>
<sequence length="311" mass="33472">MVTTSSSSYISSGGKRLLRCAAVTLGTLSTNSLAFVAHPPSSLSLVKPTPVSVGNLPMPCSSVANYRQLPSQRVLYHHHPHHHQSTRLFFSQNNKDEDVEAFKKSVVNLARKGIDKLKGILPFGKSEEEKRDAILKKERKQEITGGIQSMLKDMPLPIRMAGRMIAPLLGNMANQIAEQSKQAQDMLEEARMRMANDAALTQTLGEPLQVGQPFSQSSSTTVINGKSSARMRASFQVAGPRGSGIATMESYDGEISTLVVNVNGRNLEVGSSRVGGYGAVGGSVYGKSSSSSAASRKKNDNIIEAEIIEKK</sequence>
<organism evidence="1 2">
    <name type="scientific">Thalassiosira pseudonana</name>
    <name type="common">Marine diatom</name>
    <name type="synonym">Cyclotella nana</name>
    <dbReference type="NCBI Taxonomy" id="35128"/>
    <lineage>
        <taxon>Eukaryota</taxon>
        <taxon>Sar</taxon>
        <taxon>Stramenopiles</taxon>
        <taxon>Ochrophyta</taxon>
        <taxon>Bacillariophyta</taxon>
        <taxon>Coscinodiscophyceae</taxon>
        <taxon>Thalassiosirophycidae</taxon>
        <taxon>Thalassiosirales</taxon>
        <taxon>Thalassiosiraceae</taxon>
        <taxon>Thalassiosira</taxon>
    </lineage>
</organism>
<dbReference type="Proteomes" id="UP000001449">
    <property type="component" value="Chromosome 7"/>
</dbReference>
<evidence type="ECO:0000313" key="1">
    <source>
        <dbReference type="EMBL" id="ACI64912.1"/>
    </source>
</evidence>
<dbReference type="GeneID" id="7444139"/>
<reference evidence="1 2" key="1">
    <citation type="journal article" date="2004" name="Science">
        <title>The genome of the diatom Thalassiosira pseudonana: ecology, evolution, and metabolism.</title>
        <authorList>
            <person name="Armbrust E.V."/>
            <person name="Berges J.A."/>
            <person name="Bowler C."/>
            <person name="Green B.R."/>
            <person name="Martinez D."/>
            <person name="Putnam N.H."/>
            <person name="Zhou S."/>
            <person name="Allen A.E."/>
            <person name="Apt K.E."/>
            <person name="Bechner M."/>
            <person name="Brzezinski M.A."/>
            <person name="Chaal B.K."/>
            <person name="Chiovitti A."/>
            <person name="Davis A.K."/>
            <person name="Demarest M.S."/>
            <person name="Detter J.C."/>
            <person name="Glavina T."/>
            <person name="Goodstein D."/>
            <person name="Hadi M.Z."/>
            <person name="Hellsten U."/>
            <person name="Hildebrand M."/>
            <person name="Jenkins B.D."/>
            <person name="Jurka J."/>
            <person name="Kapitonov V.V."/>
            <person name="Kroger N."/>
            <person name="Lau W.W."/>
            <person name="Lane T.W."/>
            <person name="Larimer F.W."/>
            <person name="Lippmeier J.C."/>
            <person name="Lucas S."/>
            <person name="Medina M."/>
            <person name="Montsant A."/>
            <person name="Obornik M."/>
            <person name="Parker M.S."/>
            <person name="Palenik B."/>
            <person name="Pazour G.J."/>
            <person name="Richardson P.M."/>
            <person name="Rynearson T.A."/>
            <person name="Saito M.A."/>
            <person name="Schwartz D.C."/>
            <person name="Thamatrakoln K."/>
            <person name="Valentin K."/>
            <person name="Vardi A."/>
            <person name="Wilkerson F.P."/>
            <person name="Rokhsar D.S."/>
        </authorList>
    </citation>
    <scope>NUCLEOTIDE SEQUENCE [LARGE SCALE GENOMIC DNA]</scope>
    <source>
        <strain evidence="1 2">CCMP1335</strain>
    </source>
</reference>
<proteinExistence type="predicted"/>
<accession>B5YN34</accession>
<dbReference type="eggNOG" id="ENOG502SGG0">
    <property type="taxonomic scope" value="Eukaryota"/>
</dbReference>
<evidence type="ECO:0000313" key="2">
    <source>
        <dbReference type="Proteomes" id="UP000001449"/>
    </source>
</evidence>
<reference evidence="1 2" key="2">
    <citation type="journal article" date="2008" name="Nature">
        <title>The Phaeodactylum genome reveals the evolutionary history of diatom genomes.</title>
        <authorList>
            <person name="Bowler C."/>
            <person name="Allen A.E."/>
            <person name="Badger J.H."/>
            <person name="Grimwood J."/>
            <person name="Jabbari K."/>
            <person name="Kuo A."/>
            <person name="Maheswari U."/>
            <person name="Martens C."/>
            <person name="Maumus F."/>
            <person name="Otillar R.P."/>
            <person name="Rayko E."/>
            <person name="Salamov A."/>
            <person name="Vandepoele K."/>
            <person name="Beszteri B."/>
            <person name="Gruber A."/>
            <person name="Heijde M."/>
            <person name="Katinka M."/>
            <person name="Mock T."/>
            <person name="Valentin K."/>
            <person name="Verret F."/>
            <person name="Berges J.A."/>
            <person name="Brownlee C."/>
            <person name="Cadoret J.P."/>
            <person name="Chiovitti A."/>
            <person name="Choi C.J."/>
            <person name="Coesel S."/>
            <person name="De Martino A."/>
            <person name="Detter J.C."/>
            <person name="Durkin C."/>
            <person name="Falciatore A."/>
            <person name="Fournet J."/>
            <person name="Haruta M."/>
            <person name="Huysman M.J."/>
            <person name="Jenkins B.D."/>
            <person name="Jiroutova K."/>
            <person name="Jorgensen R.E."/>
            <person name="Joubert Y."/>
            <person name="Kaplan A."/>
            <person name="Kroger N."/>
            <person name="Kroth P.G."/>
            <person name="La Roche J."/>
            <person name="Lindquist E."/>
            <person name="Lommer M."/>
            <person name="Martin-Jezequel V."/>
            <person name="Lopez P.J."/>
            <person name="Lucas S."/>
            <person name="Mangogna M."/>
            <person name="McGinnis K."/>
            <person name="Medlin L.K."/>
            <person name="Montsant A."/>
            <person name="Oudot-Le Secq M.P."/>
            <person name="Napoli C."/>
            <person name="Obornik M."/>
            <person name="Parker M.S."/>
            <person name="Petit J.L."/>
            <person name="Porcel B.M."/>
            <person name="Poulsen N."/>
            <person name="Robison M."/>
            <person name="Rychlewski L."/>
            <person name="Rynearson T.A."/>
            <person name="Schmutz J."/>
            <person name="Shapiro H."/>
            <person name="Siaut M."/>
            <person name="Stanley M."/>
            <person name="Sussman M.R."/>
            <person name="Taylor A.R."/>
            <person name="Vardi A."/>
            <person name="von Dassow P."/>
            <person name="Vyverman W."/>
            <person name="Willis A."/>
            <person name="Wyrwicz L.S."/>
            <person name="Rokhsar D.S."/>
            <person name="Weissenbach J."/>
            <person name="Armbrust E.V."/>
            <person name="Green B.R."/>
            <person name="Van de Peer Y."/>
            <person name="Grigoriev I.V."/>
        </authorList>
    </citation>
    <scope>NUCLEOTIDE SEQUENCE [LARGE SCALE GENOMIC DNA]</scope>
    <source>
        <strain evidence="1 2">CCMP1335</strain>
    </source>
</reference>
<name>B5YN34_THAPS</name>
<dbReference type="PaxDb" id="35128-Thaps7006"/>
<dbReference type="HOGENOM" id="CLU_895719_0_0_1"/>
<protein>
    <submittedName>
        <fullName evidence="1">Uncharacterized protein</fullName>
    </submittedName>
</protein>
<dbReference type="KEGG" id="tps:THAPS_7006"/>
<dbReference type="InParanoid" id="B5YN34"/>
<dbReference type="RefSeq" id="XP_002296195.1">
    <property type="nucleotide sequence ID" value="XM_002296159.1"/>
</dbReference>